<name>A0A146M720_LYGHE</name>
<evidence type="ECO:0000313" key="1">
    <source>
        <dbReference type="EMBL" id="JAQ15085.1"/>
    </source>
</evidence>
<dbReference type="EMBL" id="GDHC01003544">
    <property type="protein sequence ID" value="JAQ15085.1"/>
    <property type="molecule type" value="Transcribed_RNA"/>
</dbReference>
<sequence>MQRGTHSLAHFLGLDKQPHRTLLCKLHIMRLVSPNTGTVCTHELITHNTVKCRYTTRVNATLKLGWVGDEGVTYTRVIFARRSFAAHASASVDAVTFITVQVVVRSSDLS</sequence>
<organism evidence="1">
    <name type="scientific">Lygus hesperus</name>
    <name type="common">Western plant bug</name>
    <dbReference type="NCBI Taxonomy" id="30085"/>
    <lineage>
        <taxon>Eukaryota</taxon>
        <taxon>Metazoa</taxon>
        <taxon>Ecdysozoa</taxon>
        <taxon>Arthropoda</taxon>
        <taxon>Hexapoda</taxon>
        <taxon>Insecta</taxon>
        <taxon>Pterygota</taxon>
        <taxon>Neoptera</taxon>
        <taxon>Paraneoptera</taxon>
        <taxon>Hemiptera</taxon>
        <taxon>Heteroptera</taxon>
        <taxon>Panheteroptera</taxon>
        <taxon>Cimicomorpha</taxon>
        <taxon>Miridae</taxon>
        <taxon>Mirini</taxon>
        <taxon>Lygus</taxon>
    </lineage>
</organism>
<dbReference type="AlphaFoldDB" id="A0A146M720"/>
<accession>A0A146M720</accession>
<protein>
    <submittedName>
        <fullName evidence="1">Uncharacterized protein</fullName>
    </submittedName>
</protein>
<proteinExistence type="predicted"/>
<gene>
    <name evidence="1" type="ORF">g.2235</name>
</gene>
<reference evidence="1" key="1">
    <citation type="journal article" date="2016" name="Gigascience">
        <title>De novo construction of an expanded transcriptome assembly for the western tarnished plant bug, Lygus hesperus.</title>
        <authorList>
            <person name="Tassone E.E."/>
            <person name="Geib S.M."/>
            <person name="Hall B."/>
            <person name="Fabrick J.A."/>
            <person name="Brent C.S."/>
            <person name="Hull J.J."/>
        </authorList>
    </citation>
    <scope>NUCLEOTIDE SEQUENCE</scope>
</reference>